<sequence length="506" mass="58146">MISSLKHIIGIVNKQFHTPFWLFALLLLVLIFRIPTFFEPYSYGDETIYLTLGQGIKNGVPLYKGLHDNKPPLLYLTAALAGNLFWFKAILAISQIIGIYLFWKLTRLLLPRPKNKSARKVATIIFVLLTTLPFLEGNIANAELFMIIPTIAAFLLLLGKDVSFRKIFLAGMFFSFASLYKIPAAFELPVIIVYWILTSKLTRVDILNIIKKTCVLFLGFSLPLAFTFIWYFLQGAFKEYLIAAFLQNFGYLSSWRPAVTKEPFIVKNAPLLIRAGVLVFINLLLVIKRKSLSKEFMLSVIWISCTLFAVTLSERPYPHYLIQSIPSLSILLAILFAGVTFDQVLVIIPLTLFSIIPVYYKYWHYRSSAYYSRFINFAIGKTSKDDYIASFGSEVIRNYKISEFIRTTTKPEDKVFVWEDSAQIYALSKRLPPVKYVAGYHIKDFYSTTDLVLDLKRNMPKQIIILSKPPDDLTRFIKANYFVIDNIDGAEIWSLTKQEIRAMFAR</sequence>
<evidence type="ECO:0000256" key="1">
    <source>
        <dbReference type="SAM" id="Phobius"/>
    </source>
</evidence>
<dbReference type="AlphaFoldDB" id="A0A0H4TNK0"/>
<feature type="transmembrane region" description="Helical" evidence="1">
    <location>
        <begin position="344"/>
        <end position="363"/>
    </location>
</feature>
<feature type="transmembrane region" description="Helical" evidence="1">
    <location>
        <begin position="85"/>
        <end position="105"/>
    </location>
</feature>
<feature type="transmembrane region" description="Helical" evidence="1">
    <location>
        <begin position="271"/>
        <end position="287"/>
    </location>
</feature>
<feature type="transmembrane region" description="Helical" evidence="1">
    <location>
        <begin position="20"/>
        <end position="38"/>
    </location>
</feature>
<organism evidence="2">
    <name type="scientific">uncultured Microgenomates bacterium Rifle_16ft_4_minimus_37633</name>
    <dbReference type="NCBI Taxonomy" id="1665114"/>
    <lineage>
        <taxon>Bacteria</taxon>
        <taxon>Candidatus Microgenomatota</taxon>
        <taxon>environmental samples</taxon>
    </lineage>
</organism>
<feature type="transmembrane region" description="Helical" evidence="1">
    <location>
        <begin position="171"/>
        <end position="197"/>
    </location>
</feature>
<proteinExistence type="predicted"/>
<name>A0A0H4TNK0_9BACT</name>
<keyword evidence="1" id="KW-1133">Transmembrane helix</keyword>
<evidence type="ECO:0008006" key="3">
    <source>
        <dbReference type="Google" id="ProtNLM"/>
    </source>
</evidence>
<feature type="transmembrane region" description="Helical" evidence="1">
    <location>
        <begin position="296"/>
        <end position="313"/>
    </location>
</feature>
<keyword evidence="1" id="KW-0472">Membrane</keyword>
<feature type="transmembrane region" description="Helical" evidence="1">
    <location>
        <begin position="117"/>
        <end position="135"/>
    </location>
</feature>
<dbReference type="EMBL" id="KT006999">
    <property type="protein sequence ID" value="AKQ02229.1"/>
    <property type="molecule type" value="Genomic_DNA"/>
</dbReference>
<protein>
    <recommendedName>
        <fullName evidence="3">Glycosyltransferase RgtA/B/C/D-like domain-containing protein</fullName>
    </recommendedName>
</protein>
<accession>A0A0H4TNK0</accession>
<reference evidence="2" key="1">
    <citation type="journal article" date="2015" name="ISME J.">
        <title>Aquifer environment selects for microbial species cohorts in sediment and groundwater.</title>
        <authorList>
            <person name="Hug L.A."/>
            <person name="Thomas B.C."/>
            <person name="Brown C.T."/>
            <person name="Frischkorn K.R."/>
            <person name="Williams K.H."/>
            <person name="Tringe S.G."/>
            <person name="Banfield J.F."/>
        </authorList>
    </citation>
    <scope>NUCLEOTIDE SEQUENCE</scope>
</reference>
<feature type="transmembrane region" description="Helical" evidence="1">
    <location>
        <begin position="209"/>
        <end position="233"/>
    </location>
</feature>
<evidence type="ECO:0000313" key="2">
    <source>
        <dbReference type="EMBL" id="AKQ02229.1"/>
    </source>
</evidence>
<keyword evidence="1" id="KW-0812">Transmembrane</keyword>